<comment type="subcellular location">
    <subcellularLocation>
        <location evidence="1">Cell membrane</location>
        <topology evidence="1">Multi-pass membrane protein</topology>
    </subcellularLocation>
</comment>
<gene>
    <name evidence="9" type="ORF">ACFOHL_04380</name>
</gene>
<feature type="transmembrane region" description="Helical" evidence="7">
    <location>
        <begin position="431"/>
        <end position="452"/>
    </location>
</feature>
<evidence type="ECO:0000256" key="7">
    <source>
        <dbReference type="SAM" id="Phobius"/>
    </source>
</evidence>
<evidence type="ECO:0000313" key="10">
    <source>
        <dbReference type="Proteomes" id="UP001595478"/>
    </source>
</evidence>
<dbReference type="PANTHER" id="PTHR32309:SF13">
    <property type="entry name" value="FERRIC ENTEROBACTIN TRANSPORT PROTEIN FEPE"/>
    <property type="match status" value="1"/>
</dbReference>
<organism evidence="9 10">
    <name type="scientific">Agaribacter flavus</name>
    <dbReference type="NCBI Taxonomy" id="1902781"/>
    <lineage>
        <taxon>Bacteria</taxon>
        <taxon>Pseudomonadati</taxon>
        <taxon>Pseudomonadota</taxon>
        <taxon>Gammaproteobacteria</taxon>
        <taxon>Alteromonadales</taxon>
        <taxon>Alteromonadaceae</taxon>
        <taxon>Agaribacter</taxon>
    </lineage>
</organism>
<evidence type="ECO:0000313" key="9">
    <source>
        <dbReference type="EMBL" id="MFC3120842.1"/>
    </source>
</evidence>
<evidence type="ECO:0000256" key="1">
    <source>
        <dbReference type="ARBA" id="ARBA00004651"/>
    </source>
</evidence>
<feature type="coiled-coil region" evidence="6">
    <location>
        <begin position="171"/>
        <end position="247"/>
    </location>
</feature>
<keyword evidence="6" id="KW-0175">Coiled coil</keyword>
<evidence type="ECO:0000256" key="3">
    <source>
        <dbReference type="ARBA" id="ARBA00022692"/>
    </source>
</evidence>
<feature type="transmembrane region" description="Helical" evidence="7">
    <location>
        <begin position="24"/>
        <end position="41"/>
    </location>
</feature>
<dbReference type="EMBL" id="JBHRSW010000006">
    <property type="protein sequence ID" value="MFC3120842.1"/>
    <property type="molecule type" value="Genomic_DNA"/>
</dbReference>
<dbReference type="InterPro" id="IPR014345">
    <property type="entry name" value="XrtA_polysacc_chain"/>
</dbReference>
<sequence length="528" mass="59677">MQDLQQTIQMVFDYIRGIWIKKRYLIICSWLICPIGFVYVAKMPDVYRSEAQVYVDTRSMLAPILAGISIYNNPEQEVQMMARTLKSRANIEEIARESDLDITATTDAAYEGLINRLTNGIQLRTTGRQNIYTISFTDTRPDIARTVVQETLDIFVEGSLGGNRRGTDNASRFLDEQIAEYESRLTDAEQQRADFRRQHSDILPLKGTFHGNLVELNEQLGTTRLQIKEAEQQILSLEARLSGKQKASDGFAVRSGDETPVITTRFDSRILAQEEKLDALKLRFTDKHPDVIETQNLLNALIKSRDAEIKAYLEQDPNEDSSPILNQLNQEITLEISKLESAIASLKVRETNFISKIEDLRNKIDLVPQIEAEGIAKNRNYDIIKQKYEELLSRKEAADISERAAISSEELQFRIIKPPLVPTAPTGPERFMNYTVVLVLGFGVGIGIAFLMSQLTPILVRGQQLATITGFPVLGAVTHLDLDKIRRRNKLRMFLFILSSGAIVSMYAILVAADTMNIDLISKFKVML</sequence>
<keyword evidence="2" id="KW-1003">Cell membrane</keyword>
<feature type="transmembrane region" description="Helical" evidence="7">
    <location>
        <begin position="494"/>
        <end position="513"/>
    </location>
</feature>
<keyword evidence="10" id="KW-1185">Reference proteome</keyword>
<evidence type="ECO:0000256" key="6">
    <source>
        <dbReference type="SAM" id="Coils"/>
    </source>
</evidence>
<accession>A0ABV7FKL2</accession>
<dbReference type="Proteomes" id="UP001595478">
    <property type="component" value="Unassembled WGS sequence"/>
</dbReference>
<evidence type="ECO:0000256" key="5">
    <source>
        <dbReference type="ARBA" id="ARBA00023136"/>
    </source>
</evidence>
<evidence type="ECO:0000256" key="4">
    <source>
        <dbReference type="ARBA" id="ARBA00022989"/>
    </source>
</evidence>
<dbReference type="InterPro" id="IPR050445">
    <property type="entry name" value="Bact_polysacc_biosynth/exp"/>
</dbReference>
<keyword evidence="4 7" id="KW-1133">Transmembrane helix</keyword>
<dbReference type="PANTHER" id="PTHR32309">
    <property type="entry name" value="TYROSINE-PROTEIN KINASE"/>
    <property type="match status" value="1"/>
</dbReference>
<dbReference type="RefSeq" id="WP_376918985.1">
    <property type="nucleotide sequence ID" value="NZ_JBHRSW010000006.1"/>
</dbReference>
<evidence type="ECO:0000256" key="2">
    <source>
        <dbReference type="ARBA" id="ARBA00022475"/>
    </source>
</evidence>
<name>A0ABV7FKL2_9ALTE</name>
<keyword evidence="5 7" id="KW-0472">Membrane</keyword>
<dbReference type="NCBIfam" id="TIGR03007">
    <property type="entry name" value="pepcterm_ChnLen"/>
    <property type="match status" value="1"/>
</dbReference>
<evidence type="ECO:0000259" key="8">
    <source>
        <dbReference type="Pfam" id="PF02706"/>
    </source>
</evidence>
<comment type="caution">
    <text evidence="9">The sequence shown here is derived from an EMBL/GenBank/DDBJ whole genome shotgun (WGS) entry which is preliminary data.</text>
</comment>
<protein>
    <submittedName>
        <fullName evidence="9">XrtA system polysaccharide chain length determinant</fullName>
    </submittedName>
</protein>
<reference evidence="10" key="1">
    <citation type="journal article" date="2019" name="Int. J. Syst. Evol. Microbiol.">
        <title>The Global Catalogue of Microorganisms (GCM) 10K type strain sequencing project: providing services to taxonomists for standard genome sequencing and annotation.</title>
        <authorList>
            <consortium name="The Broad Institute Genomics Platform"/>
            <consortium name="The Broad Institute Genome Sequencing Center for Infectious Disease"/>
            <person name="Wu L."/>
            <person name="Ma J."/>
        </authorList>
    </citation>
    <scope>NUCLEOTIDE SEQUENCE [LARGE SCALE GENOMIC DNA]</scope>
    <source>
        <strain evidence="10">KCTC 52473</strain>
    </source>
</reference>
<dbReference type="InterPro" id="IPR003856">
    <property type="entry name" value="LPS_length_determ_N"/>
</dbReference>
<keyword evidence="3 7" id="KW-0812">Transmembrane</keyword>
<feature type="domain" description="Polysaccharide chain length determinant N-terminal" evidence="8">
    <location>
        <begin position="13"/>
        <end position="97"/>
    </location>
</feature>
<dbReference type="Pfam" id="PF02706">
    <property type="entry name" value="Wzz"/>
    <property type="match status" value="1"/>
</dbReference>
<proteinExistence type="predicted"/>